<sequence length="641" mass="69969">MLGRISWLGQKTPLCRAAQHHPPFPVSSKLQFVPVVFSPTPQDQETEVPQDRKVEFLTKEQTFFLSLGDSVSLPCKIVQSSEDEFIKVWIKNRDILFAGTFRVDTDPRVSLGPEGELKIDGLVASDDAVYTCKVNSQIEPNSIQHKIVLPGPPKVSTIPESGEVTVMKGEPLYIGCVASGKPDSTITWRHMNDSSIDVSKLVQDNRIDIEAADSKYSGTYECTASNGYGKPVVAYITVKVLGKPTVKTSLQWSSGVGGSLNAELLCVTHSDVPGTTRWLRNDGTWLMHGESVSLYTAGNHYTARFKHVTERDYGNYTCESKNKFGVTADTVELQAAPTRPVVMGVEGPNSTAYLISLSSVAPYPINKYIIYIRAEKHAQDIDEWRNITIPRSHSHDMQKMGSKAATNYLITNLEPETRYQALAVATNEMGTSGLTSFDFMTAFALPKQPLSTKASEEVETHLQANDPDALQEQIKDSGNGNSGTRATLFSRGPYGERAGHNSARTIRVTVFVISTFYFFSLTLSVARTISTVRNTKASGGDCPQTPPLHDSMSPTSGSTTRPTGDGIAPPLYRTLTSLHRPSPSRTERKVSSGQPAAVALLAAAAVVQLRAWAASHAFEMGIANVSLGQWRRKTDAYPCSK</sequence>
<keyword evidence="2" id="KW-1185">Reference proteome</keyword>
<organism evidence="1 2">
    <name type="scientific">Dermacentor silvarum</name>
    <name type="common">Tick</name>
    <dbReference type="NCBI Taxonomy" id="543639"/>
    <lineage>
        <taxon>Eukaryota</taxon>
        <taxon>Metazoa</taxon>
        <taxon>Ecdysozoa</taxon>
        <taxon>Arthropoda</taxon>
        <taxon>Chelicerata</taxon>
        <taxon>Arachnida</taxon>
        <taxon>Acari</taxon>
        <taxon>Parasitiformes</taxon>
        <taxon>Ixodida</taxon>
        <taxon>Ixodoidea</taxon>
        <taxon>Ixodidae</taxon>
        <taxon>Rhipicephalinae</taxon>
        <taxon>Dermacentor</taxon>
    </lineage>
</organism>
<name>A0ACB8CM41_DERSI</name>
<proteinExistence type="predicted"/>
<dbReference type="Proteomes" id="UP000821865">
    <property type="component" value="Chromosome 6"/>
</dbReference>
<gene>
    <name evidence="1" type="ORF">HPB49_018672</name>
</gene>
<evidence type="ECO:0000313" key="2">
    <source>
        <dbReference type="Proteomes" id="UP000821865"/>
    </source>
</evidence>
<reference evidence="1" key="1">
    <citation type="submission" date="2020-05" db="EMBL/GenBank/DDBJ databases">
        <title>Large-scale comparative analyses of tick genomes elucidate their genetic diversity and vector capacities.</title>
        <authorList>
            <person name="Jia N."/>
            <person name="Wang J."/>
            <person name="Shi W."/>
            <person name="Du L."/>
            <person name="Sun Y."/>
            <person name="Zhan W."/>
            <person name="Jiang J."/>
            <person name="Wang Q."/>
            <person name="Zhang B."/>
            <person name="Ji P."/>
            <person name="Sakyi L.B."/>
            <person name="Cui X."/>
            <person name="Yuan T."/>
            <person name="Jiang B."/>
            <person name="Yang W."/>
            <person name="Lam T.T.-Y."/>
            <person name="Chang Q."/>
            <person name="Ding S."/>
            <person name="Wang X."/>
            <person name="Zhu J."/>
            <person name="Ruan X."/>
            <person name="Zhao L."/>
            <person name="Wei J."/>
            <person name="Que T."/>
            <person name="Du C."/>
            <person name="Cheng J."/>
            <person name="Dai P."/>
            <person name="Han X."/>
            <person name="Huang E."/>
            <person name="Gao Y."/>
            <person name="Liu J."/>
            <person name="Shao H."/>
            <person name="Ye R."/>
            <person name="Li L."/>
            <person name="Wei W."/>
            <person name="Wang X."/>
            <person name="Wang C."/>
            <person name="Yang T."/>
            <person name="Huo Q."/>
            <person name="Li W."/>
            <person name="Guo W."/>
            <person name="Chen H."/>
            <person name="Zhou L."/>
            <person name="Ni X."/>
            <person name="Tian J."/>
            <person name="Zhou Y."/>
            <person name="Sheng Y."/>
            <person name="Liu T."/>
            <person name="Pan Y."/>
            <person name="Xia L."/>
            <person name="Li J."/>
            <person name="Zhao F."/>
            <person name="Cao W."/>
        </authorList>
    </citation>
    <scope>NUCLEOTIDE SEQUENCE</scope>
    <source>
        <strain evidence="1">Dsil-2018</strain>
    </source>
</reference>
<comment type="caution">
    <text evidence="1">The sequence shown here is derived from an EMBL/GenBank/DDBJ whole genome shotgun (WGS) entry which is preliminary data.</text>
</comment>
<evidence type="ECO:0000313" key="1">
    <source>
        <dbReference type="EMBL" id="KAH7945986.1"/>
    </source>
</evidence>
<accession>A0ACB8CM41</accession>
<protein>
    <submittedName>
        <fullName evidence="1">Uncharacterized protein</fullName>
    </submittedName>
</protein>
<dbReference type="EMBL" id="CM023475">
    <property type="protein sequence ID" value="KAH7945986.1"/>
    <property type="molecule type" value="Genomic_DNA"/>
</dbReference>